<dbReference type="InterPro" id="IPR006667">
    <property type="entry name" value="SLC41_membr_dom"/>
</dbReference>
<evidence type="ECO:0000256" key="9">
    <source>
        <dbReference type="SAM" id="Phobius"/>
    </source>
</evidence>
<dbReference type="PANTHER" id="PTHR16228:SF7">
    <property type="entry name" value="SLC41A_MGTE INTEGRAL MEMBRANE DOMAIN-CONTAINING PROTEIN"/>
    <property type="match status" value="1"/>
</dbReference>
<evidence type="ECO:0000256" key="6">
    <source>
        <dbReference type="ARBA" id="ARBA00022989"/>
    </source>
</evidence>
<sequence length="227" mass="24893">MNGEKGHNLQIEKVLSYSYPHLSRHAVHKRPISKKTAFYIHEYGPHSHIVHVIMKESMRVLLLASVISSLGGLALENIRSSFLAVGALVVLLPMMNNMIGNYGVIISSRFSTLLHEGRVGADFWKSAEVRMMLLQVMVIAAITSLLAAVFAVAFTGPFDIALFAKIALVSIAGVGIIVLLLFFVAIIAGLHFYKKKEDPNNFLIPITTSIADFGNMLLLSALVVLFF</sequence>
<dbReference type="PANTHER" id="PTHR16228">
    <property type="entry name" value="DIVALENT CATION TRANSPORTER SOLUTE CARRIER FAMILY 41"/>
    <property type="match status" value="1"/>
</dbReference>
<evidence type="ECO:0000256" key="1">
    <source>
        <dbReference type="ARBA" id="ARBA00004141"/>
    </source>
</evidence>
<feature type="transmembrane region" description="Helical" evidence="9">
    <location>
        <begin position="202"/>
        <end position="226"/>
    </location>
</feature>
<evidence type="ECO:0000313" key="12">
    <source>
        <dbReference type="Proteomes" id="UP000565078"/>
    </source>
</evidence>
<evidence type="ECO:0000256" key="2">
    <source>
        <dbReference type="ARBA" id="ARBA00009749"/>
    </source>
</evidence>
<dbReference type="Proteomes" id="UP000565078">
    <property type="component" value="Unassembled WGS sequence"/>
</dbReference>
<evidence type="ECO:0000256" key="5">
    <source>
        <dbReference type="ARBA" id="ARBA00022842"/>
    </source>
</evidence>
<keyword evidence="4 9" id="KW-0812">Transmembrane</keyword>
<keyword evidence="7" id="KW-0406">Ion transport</keyword>
<reference evidence="12" key="1">
    <citation type="journal article" date="2020" name="bioRxiv">
        <title>A rank-normalized archaeal taxonomy based on genome phylogeny resolves widespread incomplete and uneven classifications.</title>
        <authorList>
            <person name="Rinke C."/>
            <person name="Chuvochina M."/>
            <person name="Mussig A.J."/>
            <person name="Chaumeil P.-A."/>
            <person name="Waite D.W."/>
            <person name="Whitman W.B."/>
            <person name="Parks D.H."/>
            <person name="Hugenholtz P."/>
        </authorList>
    </citation>
    <scope>NUCLEOTIDE SEQUENCE [LARGE SCALE GENOMIC DNA]</scope>
</reference>
<evidence type="ECO:0000259" key="10">
    <source>
        <dbReference type="Pfam" id="PF01769"/>
    </source>
</evidence>
<accession>A0A7J4J1J6</accession>
<feature type="transmembrane region" description="Helical" evidence="9">
    <location>
        <begin position="133"/>
        <end position="154"/>
    </location>
</feature>
<evidence type="ECO:0000256" key="7">
    <source>
        <dbReference type="ARBA" id="ARBA00023065"/>
    </source>
</evidence>
<dbReference type="AlphaFoldDB" id="A0A7J4J1J6"/>
<dbReference type="SUPFAM" id="SSF161093">
    <property type="entry name" value="MgtE membrane domain-like"/>
    <property type="match status" value="1"/>
</dbReference>
<feature type="transmembrane region" description="Helical" evidence="9">
    <location>
        <begin position="81"/>
        <end position="99"/>
    </location>
</feature>
<organism evidence="11 12">
    <name type="scientific">Candidatus Iainarchaeum sp</name>
    <dbReference type="NCBI Taxonomy" id="3101447"/>
    <lineage>
        <taxon>Archaea</taxon>
        <taxon>Candidatus Iainarchaeota</taxon>
        <taxon>Candidatus Iainarchaeia</taxon>
        <taxon>Candidatus Iainarchaeales</taxon>
        <taxon>Candidatus Iainarchaeaceae</taxon>
        <taxon>Candidatus Iainarchaeum</taxon>
    </lineage>
</organism>
<evidence type="ECO:0000313" key="11">
    <source>
        <dbReference type="EMBL" id="HIH09096.1"/>
    </source>
</evidence>
<feature type="transmembrane region" description="Helical" evidence="9">
    <location>
        <begin position="166"/>
        <end position="190"/>
    </location>
</feature>
<comment type="similarity">
    <text evidence="2">Belongs to the SLC41A transporter family.</text>
</comment>
<proteinExistence type="inferred from homology"/>
<feature type="domain" description="SLC41A/MgtE integral membrane" evidence="10">
    <location>
        <begin position="92"/>
        <end position="220"/>
    </location>
</feature>
<keyword evidence="6 9" id="KW-1133">Transmembrane helix</keyword>
<dbReference type="Pfam" id="PF01769">
    <property type="entry name" value="MgtE"/>
    <property type="match status" value="1"/>
</dbReference>
<protein>
    <recommendedName>
        <fullName evidence="10">SLC41A/MgtE integral membrane domain-containing protein</fullName>
    </recommendedName>
</protein>
<dbReference type="GO" id="GO:0008324">
    <property type="term" value="F:monoatomic cation transmembrane transporter activity"/>
    <property type="evidence" value="ECO:0007669"/>
    <property type="project" value="InterPro"/>
</dbReference>
<dbReference type="InterPro" id="IPR036739">
    <property type="entry name" value="SLC41_membr_dom_sf"/>
</dbReference>
<comment type="subcellular location">
    <subcellularLocation>
        <location evidence="1">Membrane</location>
        <topology evidence="1">Multi-pass membrane protein</topology>
    </subcellularLocation>
</comment>
<keyword evidence="3" id="KW-0813">Transport</keyword>
<evidence type="ECO:0000256" key="4">
    <source>
        <dbReference type="ARBA" id="ARBA00022692"/>
    </source>
</evidence>
<keyword evidence="5" id="KW-0460">Magnesium</keyword>
<dbReference type="Gene3D" id="1.10.357.20">
    <property type="entry name" value="SLC41 divalent cation transporters, integral membrane domain"/>
    <property type="match status" value="1"/>
</dbReference>
<name>A0A7J4J1J6_9ARCH</name>
<gene>
    <name evidence="11" type="ORF">HA254_00325</name>
</gene>
<evidence type="ECO:0000256" key="3">
    <source>
        <dbReference type="ARBA" id="ARBA00022448"/>
    </source>
</evidence>
<comment type="caution">
    <text evidence="11">The sequence shown here is derived from an EMBL/GenBank/DDBJ whole genome shotgun (WGS) entry which is preliminary data.</text>
</comment>
<keyword evidence="8 9" id="KW-0472">Membrane</keyword>
<evidence type="ECO:0000256" key="8">
    <source>
        <dbReference type="ARBA" id="ARBA00023136"/>
    </source>
</evidence>
<dbReference type="GO" id="GO:0016020">
    <property type="term" value="C:membrane"/>
    <property type="evidence" value="ECO:0007669"/>
    <property type="project" value="UniProtKB-SubCell"/>
</dbReference>
<dbReference type="EMBL" id="DUGC01000005">
    <property type="protein sequence ID" value="HIH09096.1"/>
    <property type="molecule type" value="Genomic_DNA"/>
</dbReference>
<dbReference type="InterPro" id="IPR045349">
    <property type="entry name" value="SLC41A1-3"/>
</dbReference>